<evidence type="ECO:0000256" key="3">
    <source>
        <dbReference type="ARBA" id="ARBA00022452"/>
    </source>
</evidence>
<proteinExistence type="inferred from homology"/>
<dbReference type="PROSITE" id="PS51257">
    <property type="entry name" value="PROKAR_LIPOPROTEIN"/>
    <property type="match status" value="1"/>
</dbReference>
<keyword evidence="6 7" id="KW-0998">Cell outer membrane</keyword>
<dbReference type="InterPro" id="IPR023997">
    <property type="entry name" value="TonB-dep_OMP_SusC/RagA_CS"/>
</dbReference>
<dbReference type="InterPro" id="IPR036942">
    <property type="entry name" value="Beta-barrel_TonB_sf"/>
</dbReference>
<evidence type="ECO:0000256" key="2">
    <source>
        <dbReference type="ARBA" id="ARBA00022448"/>
    </source>
</evidence>
<dbReference type="AlphaFoldDB" id="A0A1G9I488"/>
<keyword evidence="11" id="KW-1185">Reference proteome</keyword>
<evidence type="ECO:0000256" key="4">
    <source>
        <dbReference type="ARBA" id="ARBA00022692"/>
    </source>
</evidence>
<dbReference type="Pfam" id="PF07715">
    <property type="entry name" value="Plug"/>
    <property type="match status" value="1"/>
</dbReference>
<keyword evidence="4 7" id="KW-0812">Transmembrane</keyword>
<evidence type="ECO:0000259" key="9">
    <source>
        <dbReference type="Pfam" id="PF07715"/>
    </source>
</evidence>
<dbReference type="InterPro" id="IPR037066">
    <property type="entry name" value="Plug_dom_sf"/>
</dbReference>
<protein>
    <submittedName>
        <fullName evidence="10">TonB-linked outer membrane protein, SusC/RagA family</fullName>
    </submittedName>
</protein>
<dbReference type="InterPro" id="IPR008969">
    <property type="entry name" value="CarboxyPept-like_regulatory"/>
</dbReference>
<dbReference type="NCBIfam" id="TIGR04057">
    <property type="entry name" value="SusC_RagA_signa"/>
    <property type="match status" value="1"/>
</dbReference>
<dbReference type="SUPFAM" id="SSF49464">
    <property type="entry name" value="Carboxypeptidase regulatory domain-like"/>
    <property type="match status" value="1"/>
</dbReference>
<dbReference type="Gene3D" id="2.40.170.20">
    <property type="entry name" value="TonB-dependent receptor, beta-barrel domain"/>
    <property type="match status" value="1"/>
</dbReference>
<keyword evidence="8" id="KW-0732">Signal</keyword>
<evidence type="ECO:0000256" key="8">
    <source>
        <dbReference type="SAM" id="SignalP"/>
    </source>
</evidence>
<keyword evidence="2 7" id="KW-0813">Transport</keyword>
<feature type="signal peptide" evidence="8">
    <location>
        <begin position="1"/>
        <end position="24"/>
    </location>
</feature>
<keyword evidence="3 7" id="KW-1134">Transmembrane beta strand</keyword>
<dbReference type="Pfam" id="PF13715">
    <property type="entry name" value="CarbopepD_reg_2"/>
    <property type="match status" value="1"/>
</dbReference>
<evidence type="ECO:0000256" key="7">
    <source>
        <dbReference type="PROSITE-ProRule" id="PRU01360"/>
    </source>
</evidence>
<comment type="similarity">
    <text evidence="7">Belongs to the TonB-dependent receptor family.</text>
</comment>
<dbReference type="Gene3D" id="2.60.40.1120">
    <property type="entry name" value="Carboxypeptidase-like, regulatory domain"/>
    <property type="match status" value="1"/>
</dbReference>
<keyword evidence="5 7" id="KW-0472">Membrane</keyword>
<organism evidence="10 11">
    <name type="scientific">Siphonobacter aquaeclarae</name>
    <dbReference type="NCBI Taxonomy" id="563176"/>
    <lineage>
        <taxon>Bacteria</taxon>
        <taxon>Pseudomonadati</taxon>
        <taxon>Bacteroidota</taxon>
        <taxon>Cytophagia</taxon>
        <taxon>Cytophagales</taxon>
        <taxon>Cytophagaceae</taxon>
        <taxon>Siphonobacter</taxon>
    </lineage>
</organism>
<evidence type="ECO:0000313" key="10">
    <source>
        <dbReference type="EMBL" id="SDL20057.1"/>
    </source>
</evidence>
<evidence type="ECO:0000313" key="11">
    <source>
        <dbReference type="Proteomes" id="UP000198901"/>
    </source>
</evidence>
<sequence length="1046" mass="114049">MMEKMYRGFCIWALVLFSCGIACAQRQQVSGVVKNETGSPIPGVNILLQGTTLGATTDLDGKFVIQAKPDDVLKISYVGYLSEQVPVGNKIRFEITLQPDIATLSEVVVIGYGESKRKDITGSISSVTGAELRKTNPVTLDQALQGKVAGMVVQQVSGQPGGGVSVQIRGISSFGSGGPLYVIDGVIIGGSANTTGGINPLAAINPSEIESVDVLKDASATAIYGSQATNGVIVVTTKRGAVTPPRISYDFYTGFQQLPRRIPLMNLREYATFINERNTGLGWGFDTRPEFANARYLGTGTDWQKELFRNAPMTNHTVTINGGDVKTQYLLSSSYLKQEGIALGSDFRRISVRLNLDNKTTSWLKIGTSLQLANILENVNTTSSNVINSALSQTPDIPLRNSDGSWGGAYNPNGWVNSTINPYAVATINKDRINRNQLFGNAYAEIAFSKSLTLRNEVTASVSLATEDKFNPSYTMGLVVNNSNSASYNYSQSVYTTVRNYLTYSRPFGDQHNANLMVGHEAQLSKGESVGAGRTNFPSNNVQVISSGDPTSATNSGSKTQNAQESYFGRLNLGLFDKYLITGNIRADGSSRFAAGNRWVSTYSAAVAWKAHNEYFLKNVKDINELKLRLGYGLTNNQNVRDFAYTSTLATVATGLSGISQLTENIGNPYVEWEKTKYANIGLDAALFSWRVNVSVDFYNRRTDGLLMQIPLPFYSGTTVGWSPGALDAPYVNIGVINNKGFDFKISTTNIQRKSFTWKTDLTVSRNINNVLKLNTDGASLVGWPYSQTVVGNSIGQFYGYKADGVFAKKEDFETHALPTKNGAPLPVGAAAGSIWYGDLKFKDLNGDGVIDERDQTYLGSPIPKIQFGLNNSISYKKFDLNVFLTGNYGNKVFNQMRMTGEYPGTSFGYLKALNNYAKLALIDPDKPATDINNVYVVNPDTNIPGIRNDNTNGNNRASDKYVEDGSFIRVKTISLGYTLPERLLEKAHIHALRVYVNVSNAFLITNYKGMDPEIGSWNPLNAGYDNGFYPQPRVFSVGASLQLTK</sequence>
<dbReference type="SUPFAM" id="SSF56935">
    <property type="entry name" value="Porins"/>
    <property type="match status" value="1"/>
</dbReference>
<comment type="subcellular location">
    <subcellularLocation>
        <location evidence="1 7">Cell outer membrane</location>
        <topology evidence="1 7">Multi-pass membrane protein</topology>
    </subcellularLocation>
</comment>
<dbReference type="Gene3D" id="2.170.130.10">
    <property type="entry name" value="TonB-dependent receptor, plug domain"/>
    <property type="match status" value="1"/>
</dbReference>
<dbReference type="InterPro" id="IPR023996">
    <property type="entry name" value="TonB-dep_OMP_SusC/RagA"/>
</dbReference>
<name>A0A1G9I488_9BACT</name>
<reference evidence="10 11" key="1">
    <citation type="submission" date="2016-10" db="EMBL/GenBank/DDBJ databases">
        <authorList>
            <person name="de Groot N.N."/>
        </authorList>
    </citation>
    <scope>NUCLEOTIDE SEQUENCE [LARGE SCALE GENOMIC DNA]</scope>
    <source>
        <strain evidence="10 11">DSM 21668</strain>
    </source>
</reference>
<feature type="domain" description="TonB-dependent receptor plug" evidence="9">
    <location>
        <begin position="117"/>
        <end position="232"/>
    </location>
</feature>
<evidence type="ECO:0000256" key="1">
    <source>
        <dbReference type="ARBA" id="ARBA00004571"/>
    </source>
</evidence>
<dbReference type="EMBL" id="FNGS01000001">
    <property type="protein sequence ID" value="SDL20057.1"/>
    <property type="molecule type" value="Genomic_DNA"/>
</dbReference>
<dbReference type="Proteomes" id="UP000198901">
    <property type="component" value="Unassembled WGS sequence"/>
</dbReference>
<dbReference type="STRING" id="563176.SAMN04488090_0331"/>
<gene>
    <name evidence="10" type="ORF">SAMN04488090_0331</name>
</gene>
<feature type="chain" id="PRO_5011466958" evidence="8">
    <location>
        <begin position="25"/>
        <end position="1046"/>
    </location>
</feature>
<dbReference type="GO" id="GO:0009279">
    <property type="term" value="C:cell outer membrane"/>
    <property type="evidence" value="ECO:0007669"/>
    <property type="project" value="UniProtKB-SubCell"/>
</dbReference>
<accession>A0A1G9I488</accession>
<dbReference type="NCBIfam" id="TIGR04056">
    <property type="entry name" value="OMP_RagA_SusC"/>
    <property type="match status" value="1"/>
</dbReference>
<evidence type="ECO:0000256" key="6">
    <source>
        <dbReference type="ARBA" id="ARBA00023237"/>
    </source>
</evidence>
<dbReference type="InterPro" id="IPR012910">
    <property type="entry name" value="Plug_dom"/>
</dbReference>
<evidence type="ECO:0000256" key="5">
    <source>
        <dbReference type="ARBA" id="ARBA00023136"/>
    </source>
</evidence>
<dbReference type="PROSITE" id="PS52016">
    <property type="entry name" value="TONB_DEPENDENT_REC_3"/>
    <property type="match status" value="1"/>
</dbReference>
<dbReference type="InterPro" id="IPR039426">
    <property type="entry name" value="TonB-dep_rcpt-like"/>
</dbReference>